<organism evidence="2 3">
    <name type="scientific">Nocardioides humilatus</name>
    <dbReference type="NCBI Taxonomy" id="2607660"/>
    <lineage>
        <taxon>Bacteria</taxon>
        <taxon>Bacillati</taxon>
        <taxon>Actinomycetota</taxon>
        <taxon>Actinomycetes</taxon>
        <taxon>Propionibacteriales</taxon>
        <taxon>Nocardioidaceae</taxon>
        <taxon>Nocardioides</taxon>
    </lineage>
</organism>
<accession>A0A5B1L3H8</accession>
<name>A0A5B1L3H8_9ACTN</name>
<evidence type="ECO:0000256" key="1">
    <source>
        <dbReference type="SAM" id="SignalP"/>
    </source>
</evidence>
<gene>
    <name evidence="2" type="ORF">F0U44_21555</name>
</gene>
<dbReference type="AlphaFoldDB" id="A0A5B1L3H8"/>
<feature type="chain" id="PRO_5039674656" evidence="1">
    <location>
        <begin position="28"/>
        <end position="509"/>
    </location>
</feature>
<feature type="signal peptide" evidence="1">
    <location>
        <begin position="1"/>
        <end position="27"/>
    </location>
</feature>
<sequence>MAASRTFGAVALAAALPVALLVPDGTAAPAADPTPVVLTATLELHGEGGSNDVTVSVEPGLGRIEVSPYYWFAPDAGRYVHVALGTSDGGACQVARRIVVDTDDLTAASAYDAAGDPLPETEQFTVSDDWSELVARIGIAPFDPVDCARAISYDSPDPVDHGPRIWRGGVVLLSETGYADIPSTFPIAISCPRWIPWASEAGIGVTLLSDPGSYPGAGVIPHPSHLDSAEVTLDPGPFTVTSMPDLPADLDLWTAPPNPGDLAIDPADDQFLTIRIGGTVVRDGAAVDWTCGRVPVSVPAPTGWVGSLEGTLWWKRDTDFNGGIGTYGVHRTYEFLDDTWVYVDDEYDGPHTEPCTEVDHDWPDGCHRYFYDDETGRLQIDDRRASYANGGYQLPGFSGSYAQYRDYQVVEPARSDQRFAYRGKSRSGSLVLRRDGTYHYEGLHPEGDGEVDWSGRYRFVGDDDQEIVLRHGRRAFRDEVQLYFWNFDGRDTLRDLDTHHRVFRFRAAG</sequence>
<keyword evidence="1" id="KW-0732">Signal</keyword>
<proteinExistence type="predicted"/>
<comment type="caution">
    <text evidence="2">The sequence shown here is derived from an EMBL/GenBank/DDBJ whole genome shotgun (WGS) entry which is preliminary data.</text>
</comment>
<evidence type="ECO:0000313" key="3">
    <source>
        <dbReference type="Proteomes" id="UP000325003"/>
    </source>
</evidence>
<dbReference type="EMBL" id="VUJV01000010">
    <property type="protein sequence ID" value="KAA1415281.1"/>
    <property type="molecule type" value="Genomic_DNA"/>
</dbReference>
<dbReference type="Proteomes" id="UP000325003">
    <property type="component" value="Unassembled WGS sequence"/>
</dbReference>
<reference evidence="2 3" key="1">
    <citation type="submission" date="2019-09" db="EMBL/GenBank/DDBJ databases">
        <title>Nocardioides panacisoli sp. nov., isolated from the soil of a ginseng field.</title>
        <authorList>
            <person name="Cho C."/>
        </authorList>
    </citation>
    <scope>NUCLEOTIDE SEQUENCE [LARGE SCALE GENOMIC DNA]</scope>
    <source>
        <strain evidence="2 3">BN130099</strain>
    </source>
</reference>
<keyword evidence="3" id="KW-1185">Reference proteome</keyword>
<protein>
    <submittedName>
        <fullName evidence="2">Uncharacterized protein</fullName>
    </submittedName>
</protein>
<reference evidence="2 3" key="2">
    <citation type="submission" date="2019-09" db="EMBL/GenBank/DDBJ databases">
        <authorList>
            <person name="Jin C."/>
        </authorList>
    </citation>
    <scope>NUCLEOTIDE SEQUENCE [LARGE SCALE GENOMIC DNA]</scope>
    <source>
        <strain evidence="2 3">BN130099</strain>
    </source>
</reference>
<dbReference type="RefSeq" id="WP_149730459.1">
    <property type="nucleotide sequence ID" value="NZ_VUJV01000010.1"/>
</dbReference>
<evidence type="ECO:0000313" key="2">
    <source>
        <dbReference type="EMBL" id="KAA1415281.1"/>
    </source>
</evidence>